<dbReference type="OMA" id="NNAIRTW"/>
<feature type="compositionally biased region" description="Acidic residues" evidence="1">
    <location>
        <begin position="223"/>
        <end position="242"/>
    </location>
</feature>
<organism evidence="4 5">
    <name type="scientific">Thermothelomyces thermophilus (strain ATCC 42464 / BCRC 31852 / DSM 1799)</name>
    <name type="common">Sporotrichum thermophile</name>
    <dbReference type="NCBI Taxonomy" id="573729"/>
    <lineage>
        <taxon>Eukaryota</taxon>
        <taxon>Fungi</taxon>
        <taxon>Dikarya</taxon>
        <taxon>Ascomycota</taxon>
        <taxon>Pezizomycotina</taxon>
        <taxon>Sordariomycetes</taxon>
        <taxon>Sordariomycetidae</taxon>
        <taxon>Sordariales</taxon>
        <taxon>Chaetomiaceae</taxon>
        <taxon>Thermothelomyces</taxon>
    </lineage>
</organism>
<dbReference type="EMBL" id="CP003002">
    <property type="protein sequence ID" value="AEO55321.1"/>
    <property type="molecule type" value="Genomic_DNA"/>
</dbReference>
<dbReference type="KEGG" id="mtm:MYCTH_2299026"/>
<dbReference type="InterPro" id="IPR056336">
    <property type="entry name" value="YVC1_C"/>
</dbReference>
<dbReference type="Proteomes" id="UP000007322">
    <property type="component" value="Chromosome 1"/>
</dbReference>
<keyword evidence="2" id="KW-0812">Transmembrane</keyword>
<dbReference type="eggNOG" id="ENOG502QU70">
    <property type="taxonomic scope" value="Eukaryota"/>
</dbReference>
<keyword evidence="2" id="KW-0472">Membrane</keyword>
<dbReference type="RefSeq" id="XP_003660566.1">
    <property type="nucleotide sequence ID" value="XM_003660518.1"/>
</dbReference>
<feature type="region of interest" description="Disordered" evidence="1">
    <location>
        <begin position="467"/>
        <end position="626"/>
    </location>
</feature>
<feature type="compositionally biased region" description="Polar residues" evidence="1">
    <location>
        <begin position="266"/>
        <end position="277"/>
    </location>
</feature>
<name>G2Q4C6_THET4</name>
<dbReference type="OrthoDB" id="2373987at2759"/>
<dbReference type="PANTHER" id="PTHR35859:SF4">
    <property type="entry name" value="MEMBRANE CHANNEL PROTEIN, PUTATIVE (AFU_ORTHOLOGUE AFUA_6G11300)-RELATED"/>
    <property type="match status" value="1"/>
</dbReference>
<dbReference type="PANTHER" id="PTHR35859">
    <property type="entry name" value="NONSELECTIVE CATION CHANNEL PROTEIN"/>
    <property type="match status" value="1"/>
</dbReference>
<feature type="compositionally biased region" description="Polar residues" evidence="1">
    <location>
        <begin position="546"/>
        <end position="555"/>
    </location>
</feature>
<dbReference type="Pfam" id="PF23317">
    <property type="entry name" value="YVC1_C"/>
    <property type="match status" value="1"/>
</dbReference>
<gene>
    <name evidence="4" type="ORF">MYCTH_2299026</name>
</gene>
<evidence type="ECO:0000256" key="1">
    <source>
        <dbReference type="SAM" id="MobiDB-lite"/>
    </source>
</evidence>
<dbReference type="VEuPathDB" id="FungiDB:MYCTH_2299026"/>
<feature type="region of interest" description="Disordered" evidence="1">
    <location>
        <begin position="209"/>
        <end position="393"/>
    </location>
</feature>
<feature type="compositionally biased region" description="Basic and acidic residues" evidence="1">
    <location>
        <begin position="647"/>
        <end position="657"/>
    </location>
</feature>
<reference evidence="4 5" key="1">
    <citation type="journal article" date="2011" name="Nat. Biotechnol.">
        <title>Comparative genomic analysis of the thermophilic biomass-degrading fungi Myceliophthora thermophila and Thielavia terrestris.</title>
        <authorList>
            <person name="Berka R.M."/>
            <person name="Grigoriev I.V."/>
            <person name="Otillar R."/>
            <person name="Salamov A."/>
            <person name="Grimwood J."/>
            <person name="Reid I."/>
            <person name="Ishmael N."/>
            <person name="John T."/>
            <person name="Darmond C."/>
            <person name="Moisan M.-C."/>
            <person name="Henrissat B."/>
            <person name="Coutinho P.M."/>
            <person name="Lombard V."/>
            <person name="Natvig D.O."/>
            <person name="Lindquist E."/>
            <person name="Schmutz J."/>
            <person name="Lucas S."/>
            <person name="Harris P."/>
            <person name="Powlowski J."/>
            <person name="Bellemare A."/>
            <person name="Taylor D."/>
            <person name="Butler G."/>
            <person name="de Vries R.P."/>
            <person name="Allijn I.E."/>
            <person name="van den Brink J."/>
            <person name="Ushinsky S."/>
            <person name="Storms R."/>
            <person name="Powell A.J."/>
            <person name="Paulsen I.T."/>
            <person name="Elbourne L.D.H."/>
            <person name="Baker S.E."/>
            <person name="Magnuson J."/>
            <person name="LaBoissiere S."/>
            <person name="Clutterbuck A.J."/>
            <person name="Martinez D."/>
            <person name="Wogulis M."/>
            <person name="de Leon A.L."/>
            <person name="Rey M.W."/>
            <person name="Tsang A."/>
        </authorList>
    </citation>
    <scope>NUCLEOTIDE SEQUENCE [LARGE SCALE GENOMIC DNA]</scope>
    <source>
        <strain evidence="5">ATCC 42464 / BCRC 31852 / DSM 1799</strain>
    </source>
</reference>
<evidence type="ECO:0000259" key="3">
    <source>
        <dbReference type="Pfam" id="PF23317"/>
    </source>
</evidence>
<dbReference type="HOGENOM" id="CLU_363689_0_0_1"/>
<feature type="region of interest" description="Disordered" evidence="1">
    <location>
        <begin position="411"/>
        <end position="438"/>
    </location>
</feature>
<feature type="domain" description="Calcium channel YVC1-like C-terminal transmembrane" evidence="3">
    <location>
        <begin position="3"/>
        <end position="72"/>
    </location>
</feature>
<dbReference type="GeneID" id="11508204"/>
<evidence type="ECO:0000256" key="2">
    <source>
        <dbReference type="SAM" id="Phobius"/>
    </source>
</evidence>
<keyword evidence="5" id="KW-1185">Reference proteome</keyword>
<dbReference type="InParanoid" id="G2Q4C6"/>
<dbReference type="InterPro" id="IPR052971">
    <property type="entry name" value="TRP_calcium_channel"/>
</dbReference>
<feature type="compositionally biased region" description="Basic and acidic residues" evidence="1">
    <location>
        <begin position="565"/>
        <end position="576"/>
    </location>
</feature>
<proteinExistence type="predicted"/>
<feature type="compositionally biased region" description="Basic residues" evidence="1">
    <location>
        <begin position="499"/>
        <end position="524"/>
    </location>
</feature>
<feature type="region of interest" description="Disordered" evidence="1">
    <location>
        <begin position="644"/>
        <end position="704"/>
    </location>
</feature>
<sequence length="704" mass="77588">MAKNDAPFSYIAPGNIFAWALMPLRHCMSMERYVLLNRAVIKITHFPVLFCIYLYEKLFLAPDMYEATDLVDRPHRGRHRSLSDQVFFSPSVRVREESMLRYRKDQALEEVFRRAPDMRTQRRAERRKTQTAIRSWMDQHDGKFHSPQNYSTIDSRISSDWLRRLSMNRERPSRVPKHYSDIRSTASDPVDILFDPINAVATDTYDAEVAKRDYPAGPKENTDGEADGDDELITNDEDEADDVTNTMDDRTTTGEEAVEEDYFTTPVATRFTSTELTAESPRPPTSRRVPLHTRTLSTNTILHAPEDDSQAYSSSSASARPLPRPLSTRHTPVATPITPGTGRRSPRRSFYLPPRPRSMIQPSETVPRAGTTRGSSNNLRLYIPTAQPPLPPRRRSLADLLMTTSAEDSYNTMNLHGEKGEGNPSSPPARSNSNSTATAGEADLNRLMLARMQSLEQSLGCMVQEMRTLRRRKSMPNTAWDSDEDIGCGRSGKRYQNQHQHHHHRDHDHGHHHQHHHYQQHHQQHGQERQRGYQHQSRRAGVAGSDPSSVVSAGQSLIEVAVAVGRDRERGTERTLGEGGGGGRRARGAPPGTSAVSTPTSRRATTTPGRKGGGAWRSPRGDGESAAAAAAAAAAAGLGIQGAVEGRTAKGKERETVGKGLNGEDSGVGGNGEGSEVGVSPGTRSGMSPERDDIGISPKGGTSL</sequence>
<feature type="transmembrane region" description="Helical" evidence="2">
    <location>
        <begin position="36"/>
        <end position="55"/>
    </location>
</feature>
<keyword evidence="2" id="KW-1133">Transmembrane helix</keyword>
<dbReference type="STRING" id="573729.G2Q4C6"/>
<accession>G2Q4C6</accession>
<feature type="compositionally biased region" description="Gly residues" evidence="1">
    <location>
        <begin position="666"/>
        <end position="675"/>
    </location>
</feature>
<protein>
    <recommendedName>
        <fullName evidence="3">Calcium channel YVC1-like C-terminal transmembrane domain-containing protein</fullName>
    </recommendedName>
</protein>
<evidence type="ECO:0000313" key="5">
    <source>
        <dbReference type="Proteomes" id="UP000007322"/>
    </source>
</evidence>
<dbReference type="AlphaFoldDB" id="G2Q4C6"/>
<evidence type="ECO:0000313" key="4">
    <source>
        <dbReference type="EMBL" id="AEO55321.1"/>
    </source>
</evidence>
<feature type="compositionally biased region" description="Low complexity" evidence="1">
    <location>
        <begin position="588"/>
        <end position="608"/>
    </location>
</feature>